<gene>
    <name evidence="3" type="ORF">CMUS01_16521</name>
</gene>
<evidence type="ECO:0000313" key="3">
    <source>
        <dbReference type="EMBL" id="KAF6786175.1"/>
    </source>
</evidence>
<dbReference type="InterPro" id="IPR052210">
    <property type="entry name" value="LysM1-like"/>
</dbReference>
<dbReference type="InterPro" id="IPR002889">
    <property type="entry name" value="WSC_carb-bd"/>
</dbReference>
<dbReference type="PANTHER" id="PTHR34997:SF1">
    <property type="entry name" value="PEPTIDOGLYCAN-BINDING LYSIN DOMAIN"/>
    <property type="match status" value="1"/>
</dbReference>
<dbReference type="Proteomes" id="UP000639643">
    <property type="component" value="Unassembled WGS sequence"/>
</dbReference>
<feature type="non-terminal residue" evidence="3">
    <location>
        <position position="1"/>
    </location>
</feature>
<feature type="region of interest" description="Disordered" evidence="1">
    <location>
        <begin position="118"/>
        <end position="137"/>
    </location>
</feature>
<protein>
    <submittedName>
        <fullName evidence="3">CFEM domain-containing protein</fullName>
    </submittedName>
</protein>
<proteinExistence type="predicted"/>
<feature type="domain" description="WSC" evidence="2">
    <location>
        <begin position="147"/>
        <end position="197"/>
    </location>
</feature>
<keyword evidence="4" id="KW-1185">Reference proteome</keyword>
<dbReference type="Pfam" id="PF01822">
    <property type="entry name" value="WSC"/>
    <property type="match status" value="1"/>
</dbReference>
<comment type="caution">
    <text evidence="3">The sequence shown here is derived from an EMBL/GenBank/DDBJ whole genome shotgun (WGS) entry which is preliminary data.</text>
</comment>
<feature type="compositionally biased region" description="Polar residues" evidence="1">
    <location>
        <begin position="226"/>
        <end position="255"/>
    </location>
</feature>
<organism evidence="3 4">
    <name type="scientific">Colletotrichum musicola</name>
    <dbReference type="NCBI Taxonomy" id="2175873"/>
    <lineage>
        <taxon>Eukaryota</taxon>
        <taxon>Fungi</taxon>
        <taxon>Dikarya</taxon>
        <taxon>Ascomycota</taxon>
        <taxon>Pezizomycotina</taxon>
        <taxon>Sordariomycetes</taxon>
        <taxon>Hypocreomycetidae</taxon>
        <taxon>Glomerellales</taxon>
        <taxon>Glomerellaceae</taxon>
        <taxon>Colletotrichum</taxon>
        <taxon>Colletotrichum orchidearum species complex</taxon>
    </lineage>
</organism>
<dbReference type="OrthoDB" id="2019572at2759"/>
<dbReference type="AlphaFoldDB" id="A0A8H6IN65"/>
<dbReference type="PANTHER" id="PTHR34997">
    <property type="entry name" value="AM15"/>
    <property type="match status" value="1"/>
</dbReference>
<feature type="compositionally biased region" description="Basic and acidic residues" evidence="1">
    <location>
        <begin position="257"/>
        <end position="268"/>
    </location>
</feature>
<accession>A0A8H6IN65</accession>
<dbReference type="GO" id="GO:0008061">
    <property type="term" value="F:chitin binding"/>
    <property type="evidence" value="ECO:0007669"/>
    <property type="project" value="InterPro"/>
</dbReference>
<feature type="compositionally biased region" description="Low complexity" evidence="1">
    <location>
        <begin position="118"/>
        <end position="134"/>
    </location>
</feature>
<evidence type="ECO:0000259" key="2">
    <source>
        <dbReference type="Pfam" id="PF01822"/>
    </source>
</evidence>
<evidence type="ECO:0000313" key="4">
    <source>
        <dbReference type="Proteomes" id="UP000639643"/>
    </source>
</evidence>
<evidence type="ECO:0000256" key="1">
    <source>
        <dbReference type="SAM" id="MobiDB-lite"/>
    </source>
</evidence>
<sequence length="284" mass="31320">VKEARKRQQLTGASQLGVRAVVLLALIHNAAASMAEQRQYLSKRYKEPNMPYDFDTIKTCTFWYDNYEGFSCKEIRDWRYAISPEDFSRWNPSVTLDCGNWQELSYCVEVRSEMKLATSSSTSTTSTTTEAPEATPEPPALLGWTSLGCYEADRTLKAYSAAVDGGRLTPDLCGTACYADGLKYAGLQAGKECWCNDFKCGGANVINFFMAKLDDALPPGPIPTDEPTTPSMTTASPVATKTSSPAANATLSPQEDSTEKSETSKDQLRHYIEQKPFYIDLCLP</sequence>
<dbReference type="EMBL" id="WIGM01001945">
    <property type="protein sequence ID" value="KAF6786175.1"/>
    <property type="molecule type" value="Genomic_DNA"/>
</dbReference>
<feature type="region of interest" description="Disordered" evidence="1">
    <location>
        <begin position="219"/>
        <end position="268"/>
    </location>
</feature>
<reference evidence="3" key="1">
    <citation type="journal article" date="2020" name="Phytopathology">
        <title>Genome Sequence Resources of Colletotrichum truncatum, C. plurivorum, C. musicola, and C. sojae: Four Species Pathogenic to Soybean (Glycine max).</title>
        <authorList>
            <person name="Rogerio F."/>
            <person name="Boufleur T.R."/>
            <person name="Ciampi-Guillardi M."/>
            <person name="Sukno S.A."/>
            <person name="Thon M.R."/>
            <person name="Massola Junior N.S."/>
            <person name="Baroncelli R."/>
        </authorList>
    </citation>
    <scope>NUCLEOTIDE SEQUENCE</scope>
    <source>
        <strain evidence="3">LFN0074</strain>
    </source>
</reference>
<name>A0A8H6IN65_9PEZI</name>